<dbReference type="InterPro" id="IPR000225">
    <property type="entry name" value="Armadillo"/>
</dbReference>
<feature type="domain" description="ARM repeat N-terminal plant" evidence="5">
    <location>
        <begin position="1"/>
        <end position="210"/>
    </location>
</feature>
<evidence type="ECO:0000259" key="5">
    <source>
        <dbReference type="Pfam" id="PF26524"/>
    </source>
</evidence>
<dbReference type="InterPro" id="IPR011990">
    <property type="entry name" value="TPR-like_helical_dom_sf"/>
</dbReference>
<comment type="caution">
    <text evidence="6">The sequence shown here is derived from an EMBL/GenBank/DDBJ whole genome shotgun (WGS) entry which is preliminary data.</text>
</comment>
<proteinExistence type="predicted"/>
<dbReference type="SUPFAM" id="SSF48371">
    <property type="entry name" value="ARM repeat"/>
    <property type="match status" value="1"/>
</dbReference>
<dbReference type="PANTHER" id="PTHR46578">
    <property type="entry name" value="ARM-REPEAT/TETRATRICOPEPTIDE REPEAT (TPR)-LIKE PROTEIN"/>
    <property type="match status" value="1"/>
</dbReference>
<dbReference type="InterPro" id="IPR058868">
    <property type="entry name" value="ARM_7"/>
</dbReference>
<dbReference type="Proteomes" id="UP001154282">
    <property type="component" value="Unassembled WGS sequence"/>
</dbReference>
<dbReference type="PANTHER" id="PTHR46578:SF1">
    <property type="entry name" value="ARM-REPEAT_TETRATRICOPEPTIDE REPEAT (TPR)-LIKE PROTEIN"/>
    <property type="match status" value="1"/>
</dbReference>
<dbReference type="EMBL" id="CAMGYJ010000008">
    <property type="protein sequence ID" value="CAI0464880.1"/>
    <property type="molecule type" value="Genomic_DNA"/>
</dbReference>
<evidence type="ECO:0000256" key="2">
    <source>
        <dbReference type="ARBA" id="ARBA00004216"/>
    </source>
</evidence>
<organism evidence="6 7">
    <name type="scientific">Linum tenue</name>
    <dbReference type="NCBI Taxonomy" id="586396"/>
    <lineage>
        <taxon>Eukaryota</taxon>
        <taxon>Viridiplantae</taxon>
        <taxon>Streptophyta</taxon>
        <taxon>Embryophyta</taxon>
        <taxon>Tracheophyta</taxon>
        <taxon>Spermatophyta</taxon>
        <taxon>Magnoliopsida</taxon>
        <taxon>eudicotyledons</taxon>
        <taxon>Gunneridae</taxon>
        <taxon>Pentapetalae</taxon>
        <taxon>rosids</taxon>
        <taxon>fabids</taxon>
        <taxon>Malpighiales</taxon>
        <taxon>Linaceae</taxon>
        <taxon>Linum</taxon>
    </lineage>
</organism>
<name>A0AAV0P2M9_9ROSI</name>
<accession>A0AAV0P2M9</accession>
<keyword evidence="4" id="KW-0677">Repeat</keyword>
<evidence type="ECO:0000313" key="6">
    <source>
        <dbReference type="EMBL" id="CAI0464880.1"/>
    </source>
</evidence>
<dbReference type="Pfam" id="PF26524">
    <property type="entry name" value="ARM_7"/>
    <property type="match status" value="1"/>
</dbReference>
<gene>
    <name evidence="6" type="ORF">LITE_LOCUS36359</name>
</gene>
<dbReference type="SUPFAM" id="SSF48452">
    <property type="entry name" value="TPR-like"/>
    <property type="match status" value="1"/>
</dbReference>
<dbReference type="InterPro" id="IPR016024">
    <property type="entry name" value="ARM-type_fold"/>
</dbReference>
<evidence type="ECO:0000256" key="4">
    <source>
        <dbReference type="ARBA" id="ARBA00022737"/>
    </source>
</evidence>
<reference evidence="6" key="1">
    <citation type="submission" date="2022-08" db="EMBL/GenBank/DDBJ databases">
        <authorList>
            <person name="Gutierrez-Valencia J."/>
        </authorList>
    </citation>
    <scope>NUCLEOTIDE SEQUENCE</scope>
</reference>
<evidence type="ECO:0000313" key="7">
    <source>
        <dbReference type="Proteomes" id="UP001154282"/>
    </source>
</evidence>
<protein>
    <recommendedName>
        <fullName evidence="3">Protein unc-45 homolog B</fullName>
    </recommendedName>
</protein>
<dbReference type="Gene3D" id="1.25.40.10">
    <property type="entry name" value="Tetratricopeptide repeat domain"/>
    <property type="match status" value="1"/>
</dbReference>
<keyword evidence="7" id="KW-1185">Reference proteome</keyword>
<dbReference type="InterPro" id="IPR011989">
    <property type="entry name" value="ARM-like"/>
</dbReference>
<evidence type="ECO:0000256" key="1">
    <source>
        <dbReference type="ARBA" id="ARBA00004161"/>
    </source>
</evidence>
<dbReference type="Gene3D" id="1.25.10.10">
    <property type="entry name" value="Leucine-rich Repeat Variant"/>
    <property type="match status" value="1"/>
</dbReference>
<sequence>MPSIDSHENVLILSELWTIAMHHPDDPQLPSLGIFASMAALIQKAINSPSWLLHDQNIYIPYYAAHVIGSYTMNKPEFAQQAVESGVIPQLLDLLGGKISWVEQRVAVRALGHLASYQTTFEAVAVYEREVVELAMELACSAADVVYKEFVGVKDGALRLKYHCDLLTRGVGGSEMEERKAEEWASQVQCWSLYLLNCFASKERSITLICSRVGFLERLSKMWGGVANHSSPAGIGLIRILCYYKAGRKKIAESEQVIQSLCNISRSSDDWQYMGIDCLVLLLRDRETRYRVMELASLCLVDLVEVKNLGNYRSNVGETIAEALLLDYKLQFKGDERAAKTLQEVWSLKVGRRKKERTMSKERLEERKVLAMLIKQQAKRFFLVGEVEEAMVKYGEALETCPLRFRKERMCLYGDRAECRWVVGDVEGAISDSTRAISLSAAGTTGNCHGRNRSLWRRAKGYERKGMAKECLMDCIMYVSGCVRMERRRGGGVIPYDAVRLMSKMMDATWLFAAAAAAAKSAKADELLVKDDENGELEEIVMRMVMETKGVDDDISLSGI</sequence>
<dbReference type="SMART" id="SM00185">
    <property type="entry name" value="ARM"/>
    <property type="match status" value="1"/>
</dbReference>
<comment type="subcellular location">
    <subcellularLocation>
        <location evidence="1">Cytoplasm</location>
        <location evidence="1">Myofibril</location>
        <location evidence="1">Sarcomere</location>
        <location evidence="1">A band</location>
    </subcellularLocation>
    <subcellularLocation>
        <location evidence="2">Cytoplasm</location>
        <location evidence="2">Myofibril</location>
        <location evidence="2">Sarcomere</location>
        <location evidence="2">Z line</location>
    </subcellularLocation>
</comment>
<dbReference type="AlphaFoldDB" id="A0AAV0P2M9"/>
<evidence type="ECO:0000256" key="3">
    <source>
        <dbReference type="ARBA" id="ARBA00020768"/>
    </source>
</evidence>